<dbReference type="PROSITE" id="PS51257">
    <property type="entry name" value="PROKAR_LIPOPROTEIN"/>
    <property type="match status" value="1"/>
</dbReference>
<dbReference type="InterPro" id="IPR002933">
    <property type="entry name" value="Peptidase_M20"/>
</dbReference>
<comment type="caution">
    <text evidence="6">The sequence shown here is derived from an EMBL/GenBank/DDBJ whole genome shotgun (WGS) entry which is preliminary data.</text>
</comment>
<dbReference type="SUPFAM" id="SSF53187">
    <property type="entry name" value="Zn-dependent exopeptidases"/>
    <property type="match status" value="1"/>
</dbReference>
<feature type="domain" description="Peptidase M20 dimerisation" evidence="5">
    <location>
        <begin position="231"/>
        <end position="331"/>
    </location>
</feature>
<proteinExistence type="predicted"/>
<evidence type="ECO:0000313" key="6">
    <source>
        <dbReference type="EMBL" id="MBB3836501.1"/>
    </source>
</evidence>
<evidence type="ECO:0000256" key="3">
    <source>
        <dbReference type="ARBA" id="ARBA00022801"/>
    </source>
</evidence>
<dbReference type="InterPro" id="IPR050072">
    <property type="entry name" value="Peptidase_M20A"/>
</dbReference>
<dbReference type="RefSeq" id="WP_183971246.1">
    <property type="nucleotide sequence ID" value="NZ_JACIBY010000001.1"/>
</dbReference>
<organism evidence="6 7">
    <name type="scientific">Runella defluvii</name>
    <dbReference type="NCBI Taxonomy" id="370973"/>
    <lineage>
        <taxon>Bacteria</taxon>
        <taxon>Pseudomonadati</taxon>
        <taxon>Bacteroidota</taxon>
        <taxon>Cytophagia</taxon>
        <taxon>Cytophagales</taxon>
        <taxon>Spirosomataceae</taxon>
        <taxon>Runella</taxon>
    </lineage>
</organism>
<dbReference type="InterPro" id="IPR001261">
    <property type="entry name" value="ArgE/DapE_CS"/>
</dbReference>
<sequence>MLNRTSTFTLFTLLSCFVFLPKHGNTQENGEGKSGKVESSYLKEVEQLAKTKPLQAAFQSILDQTQRNRNELIMLTEIPAPPFMETKRGERFASMLKEAGADSVWTDKEGNVLALRKGKKRTRTVAFDAHLDTVFPLETKIKVSNNADTLFAPGIADNTRGLVLLLSVVRALEEAKVETEADVLFVGSVGEEGLGDLRGTKFLFTDQSRRIDSWIAIDGGETGTLINMGLGSFRYRVTFRGPGGHSWGAFGLANPQHALGSAIHYFSKAADKFTRSGARTSYNVGRIGGGTSVNSIAFESWMEVDMRSEIPENLNMVDSLLKASIQQALVEHNAMKRMGPALTVEIKKIGDRPSGELPESLPLIQRAMAATTYFGVSPRLTRGSTNSNVPISKGIPAITLGQGGKTGNNHALNEWWYDEKDSYKAIQLALLTLVSEAGLAK</sequence>
<dbReference type="GO" id="GO:0016787">
    <property type="term" value="F:hydrolase activity"/>
    <property type="evidence" value="ECO:0007669"/>
    <property type="project" value="UniProtKB-KW"/>
</dbReference>
<keyword evidence="4" id="KW-0862">Zinc</keyword>
<keyword evidence="3" id="KW-0378">Hydrolase</keyword>
<dbReference type="EMBL" id="JACIBY010000001">
    <property type="protein sequence ID" value="MBB3836501.1"/>
    <property type="molecule type" value="Genomic_DNA"/>
</dbReference>
<evidence type="ECO:0000313" key="7">
    <source>
        <dbReference type="Proteomes" id="UP000541352"/>
    </source>
</evidence>
<evidence type="ECO:0000259" key="5">
    <source>
        <dbReference type="Pfam" id="PF07687"/>
    </source>
</evidence>
<dbReference type="Pfam" id="PF07687">
    <property type="entry name" value="M20_dimer"/>
    <property type="match status" value="1"/>
</dbReference>
<comment type="cofactor">
    <cofactor evidence="1">
        <name>Zn(2+)</name>
        <dbReference type="ChEBI" id="CHEBI:29105"/>
    </cofactor>
</comment>
<dbReference type="GO" id="GO:0046872">
    <property type="term" value="F:metal ion binding"/>
    <property type="evidence" value="ECO:0007669"/>
    <property type="project" value="UniProtKB-KW"/>
</dbReference>
<dbReference type="AlphaFoldDB" id="A0A7W5ZIR7"/>
<dbReference type="PANTHER" id="PTHR43808">
    <property type="entry name" value="ACETYLORNITHINE DEACETYLASE"/>
    <property type="match status" value="1"/>
</dbReference>
<name>A0A7W5ZIR7_9BACT</name>
<dbReference type="SUPFAM" id="SSF55031">
    <property type="entry name" value="Bacterial exopeptidase dimerisation domain"/>
    <property type="match status" value="1"/>
</dbReference>
<dbReference type="PANTHER" id="PTHR43808:SF17">
    <property type="entry name" value="PEPTIDASE M20"/>
    <property type="match status" value="1"/>
</dbReference>
<dbReference type="Proteomes" id="UP000541352">
    <property type="component" value="Unassembled WGS sequence"/>
</dbReference>
<protein>
    <submittedName>
        <fullName evidence="6">Acetylornithine deacetylase/succinyl-diaminopimelate desuccinylase-like protein</fullName>
    </submittedName>
</protein>
<evidence type="ECO:0000256" key="1">
    <source>
        <dbReference type="ARBA" id="ARBA00001947"/>
    </source>
</evidence>
<evidence type="ECO:0000256" key="4">
    <source>
        <dbReference type="ARBA" id="ARBA00022833"/>
    </source>
</evidence>
<keyword evidence="7" id="KW-1185">Reference proteome</keyword>
<evidence type="ECO:0000256" key="2">
    <source>
        <dbReference type="ARBA" id="ARBA00022723"/>
    </source>
</evidence>
<reference evidence="6 7" key="1">
    <citation type="submission" date="2020-08" db="EMBL/GenBank/DDBJ databases">
        <title>Genomic Encyclopedia of Type Strains, Phase IV (KMG-IV): sequencing the most valuable type-strain genomes for metagenomic binning, comparative biology and taxonomic classification.</title>
        <authorList>
            <person name="Goeker M."/>
        </authorList>
    </citation>
    <scope>NUCLEOTIDE SEQUENCE [LARGE SCALE GENOMIC DNA]</scope>
    <source>
        <strain evidence="6 7">DSM 17976</strain>
    </source>
</reference>
<keyword evidence="2" id="KW-0479">Metal-binding</keyword>
<dbReference type="InterPro" id="IPR036264">
    <property type="entry name" value="Bact_exopeptidase_dim_dom"/>
</dbReference>
<dbReference type="PROSITE" id="PS00758">
    <property type="entry name" value="ARGE_DAPE_CPG2_1"/>
    <property type="match status" value="1"/>
</dbReference>
<gene>
    <name evidence="6" type="ORF">FHS57_000483</name>
</gene>
<accession>A0A7W5ZIR7</accession>
<dbReference type="InterPro" id="IPR011650">
    <property type="entry name" value="Peptidase_M20_dimer"/>
</dbReference>
<dbReference type="Gene3D" id="3.40.630.10">
    <property type="entry name" value="Zn peptidases"/>
    <property type="match status" value="1"/>
</dbReference>
<dbReference type="Pfam" id="PF01546">
    <property type="entry name" value="Peptidase_M20"/>
    <property type="match status" value="1"/>
</dbReference>
<dbReference type="Gene3D" id="3.30.70.360">
    <property type="match status" value="1"/>
</dbReference>